<evidence type="ECO:0000313" key="2">
    <source>
        <dbReference type="Proteomes" id="UP000467385"/>
    </source>
</evidence>
<dbReference type="Proteomes" id="UP000467385">
    <property type="component" value="Chromosome"/>
</dbReference>
<dbReference type="RefSeq" id="WP_139825294.1">
    <property type="nucleotide sequence ID" value="NZ_AP022613.1"/>
</dbReference>
<proteinExistence type="predicted"/>
<dbReference type="OrthoDB" id="4763905at2"/>
<sequence>MSYNSAVSRSNGRYGPVTFVVAQLHILITTLPMWLLFPYSMVFVLPIVLVYLALSALISISGGTMGQVGRGMLIGSLAGPLSLAVLALAA</sequence>
<gene>
    <name evidence="1" type="ORF">MCNS_53800</name>
</gene>
<name>A0A1X1T6E8_9MYCO</name>
<dbReference type="AlphaFoldDB" id="A0A1X1T6E8"/>
<reference evidence="1 2" key="1">
    <citation type="journal article" date="2019" name="Emerg. Microbes Infect.">
        <title>Comprehensive subspecies identification of 175 nontuberculous mycobacteria species based on 7547 genomic profiles.</title>
        <authorList>
            <person name="Matsumoto Y."/>
            <person name="Kinjo T."/>
            <person name="Motooka D."/>
            <person name="Nabeya D."/>
            <person name="Jung N."/>
            <person name="Uechi K."/>
            <person name="Horii T."/>
            <person name="Iida T."/>
            <person name="Fujita J."/>
            <person name="Nakamura S."/>
        </authorList>
    </citation>
    <scope>NUCLEOTIDE SEQUENCE [LARGE SCALE GENOMIC DNA]</scope>
    <source>
        <strain evidence="1 2">JCM 14738</strain>
    </source>
</reference>
<evidence type="ECO:0000313" key="1">
    <source>
        <dbReference type="EMBL" id="BBZ42317.1"/>
    </source>
</evidence>
<accession>A0A1X1T6E8</accession>
<dbReference type="EMBL" id="AP022613">
    <property type="protein sequence ID" value="BBZ42317.1"/>
    <property type="molecule type" value="Genomic_DNA"/>
</dbReference>
<dbReference type="STRING" id="44010.AWC00_16880"/>
<keyword evidence="2" id="KW-1185">Reference proteome</keyword>
<protein>
    <submittedName>
        <fullName evidence="1">Uncharacterized protein</fullName>
    </submittedName>
</protein>
<organism evidence="1 2">
    <name type="scientific">Mycobacterium conspicuum</name>
    <dbReference type="NCBI Taxonomy" id="44010"/>
    <lineage>
        <taxon>Bacteria</taxon>
        <taxon>Bacillati</taxon>
        <taxon>Actinomycetota</taxon>
        <taxon>Actinomycetes</taxon>
        <taxon>Mycobacteriales</taxon>
        <taxon>Mycobacteriaceae</taxon>
        <taxon>Mycobacterium</taxon>
    </lineage>
</organism>